<gene>
    <name evidence="2" type="ORF">GA0074695_0517</name>
</gene>
<feature type="signal peptide" evidence="1">
    <location>
        <begin position="1"/>
        <end position="27"/>
    </location>
</feature>
<reference evidence="3" key="1">
    <citation type="submission" date="2016-06" db="EMBL/GenBank/DDBJ databases">
        <authorList>
            <person name="Varghese N."/>
            <person name="Submissions Spin"/>
        </authorList>
    </citation>
    <scope>NUCLEOTIDE SEQUENCE [LARGE SCALE GENOMIC DNA]</scope>
    <source>
        <strain evidence="3">DSM 43909</strain>
    </source>
</reference>
<organism evidence="2 3">
    <name type="scientific">Micromonospora viridifaciens</name>
    <dbReference type="NCBI Taxonomy" id="1881"/>
    <lineage>
        <taxon>Bacteria</taxon>
        <taxon>Bacillati</taxon>
        <taxon>Actinomycetota</taxon>
        <taxon>Actinomycetes</taxon>
        <taxon>Micromonosporales</taxon>
        <taxon>Micromonosporaceae</taxon>
        <taxon>Micromonospora</taxon>
    </lineage>
</organism>
<dbReference type="RefSeq" id="WP_089004802.1">
    <property type="nucleotide sequence ID" value="NZ_LT607411.1"/>
</dbReference>
<name>A0A1C4UIE0_MICVI</name>
<dbReference type="AlphaFoldDB" id="A0A1C4UIE0"/>
<protein>
    <submittedName>
        <fullName evidence="2">Uncharacterized protein</fullName>
    </submittedName>
</protein>
<evidence type="ECO:0000256" key="1">
    <source>
        <dbReference type="SAM" id="SignalP"/>
    </source>
</evidence>
<keyword evidence="1" id="KW-0732">Signal</keyword>
<dbReference type="Proteomes" id="UP000198242">
    <property type="component" value="Chromosome I"/>
</dbReference>
<dbReference type="PROSITE" id="PS51257">
    <property type="entry name" value="PROKAR_LIPOPROTEIN"/>
    <property type="match status" value="1"/>
</dbReference>
<dbReference type="OrthoDB" id="4855196at2"/>
<keyword evidence="3" id="KW-1185">Reference proteome</keyword>
<feature type="chain" id="PRO_5008704854" evidence="1">
    <location>
        <begin position="28"/>
        <end position="460"/>
    </location>
</feature>
<accession>A0A1C4UIE0</accession>
<dbReference type="EMBL" id="LT607411">
    <property type="protein sequence ID" value="SCE71428.1"/>
    <property type="molecule type" value="Genomic_DNA"/>
</dbReference>
<evidence type="ECO:0000313" key="2">
    <source>
        <dbReference type="EMBL" id="SCE71428.1"/>
    </source>
</evidence>
<sequence length="460" mass="47932">MGKFRTILGVGLAGACALAVTPATASAAPVSTAGPVTTAGLADTTGAYYPISPARLMDTRSGVGAPKAKIGAGAKVDLQVTARGGVPAYGAGAVVLNVTIVNPTADSFVTAYPAGEARPDASSVNFAKGWLGSNNVTVKLGSGGKVSIYNRNGSTDVVVDVVGFYAKDNSMTNRNGGQYEWLPQFRLWDTREDPEGKPVAGEVLEYSLDFDDPNTAENENTHVKTIVFNLTAVSPAANGYLTAWSGATARTTASTVNYLAGVNVPNMAYVQTTPCTAADGWCEPGAPKFKIYTHASAHVLVDLVGVVDDGWSDFGLRFKPMSPTRIVDSRINMGISGALNAGSIRQVTVPAGMMTPETAVLNMNLTGIKPTKNTVITVWPGDYFEKPDSSNLNPYANQIVSNGVLGVVEPGRFSVHNHTGSTHVVVDVTGSFYYPNVAAAKTAGARDAASRPQPVASSHR</sequence>
<proteinExistence type="predicted"/>
<evidence type="ECO:0000313" key="3">
    <source>
        <dbReference type="Proteomes" id="UP000198242"/>
    </source>
</evidence>